<evidence type="ECO:0000256" key="1">
    <source>
        <dbReference type="SAM" id="MobiDB-lite"/>
    </source>
</evidence>
<sequence length="71" mass="8125">MFTLKKLLLLLFFLGVAFSPPCYRKREADEEGNDGEAKTEGIKRGLPWRPHHVLKPLPPSRMKPFCGKDKS</sequence>
<name>J9R6K2_9NEOB</name>
<accession>J9R6K2</accession>
<feature type="chain" id="PRO_5003827165" evidence="2">
    <location>
        <begin position="20"/>
        <end position="71"/>
    </location>
</feature>
<dbReference type="AlphaFoldDB" id="J9R6K2"/>
<evidence type="ECO:0000313" key="3">
    <source>
        <dbReference type="EMBL" id="AFR43675.1"/>
    </source>
</evidence>
<dbReference type="EMBL" id="JQ511841">
    <property type="protein sequence ID" value="AFR43675.1"/>
    <property type="molecule type" value="mRNA"/>
</dbReference>
<reference evidence="3" key="1">
    <citation type="journal article" date="2013" name="Dis. Aquat. Organ.">
        <title>Expression analysis and identification of antimicrobial peptide transcripts from six North American frog species.</title>
        <authorList>
            <person name="Robertson L.S."/>
            <person name="Fellers G.M."/>
            <person name="Marranca J.M."/>
            <person name="Kleeman P.M."/>
        </authorList>
    </citation>
    <scope>NUCLEOTIDE SEQUENCE</scope>
    <source>
        <tissue evidence="3">Skin secretion</tissue>
    </source>
</reference>
<feature type="region of interest" description="Disordered" evidence="1">
    <location>
        <begin position="26"/>
        <end position="71"/>
    </location>
</feature>
<evidence type="ECO:0000256" key="2">
    <source>
        <dbReference type="SAM" id="SignalP"/>
    </source>
</evidence>
<proteinExistence type="evidence at transcript level"/>
<keyword evidence="2" id="KW-0732">Signal</keyword>
<feature type="signal peptide" evidence="2">
    <location>
        <begin position="1"/>
        <end position="19"/>
    </location>
</feature>
<protein>
    <submittedName>
        <fullName evidence="3">Odorranain-M-DR</fullName>
    </submittedName>
</protein>
<organism evidence="3">
    <name type="scientific">Rana draytonii</name>
    <name type="common">California red-legged frog</name>
    <dbReference type="NCBI Taxonomy" id="290503"/>
    <lineage>
        <taxon>Eukaryota</taxon>
        <taxon>Metazoa</taxon>
        <taxon>Chordata</taxon>
        <taxon>Craniata</taxon>
        <taxon>Vertebrata</taxon>
        <taxon>Euteleostomi</taxon>
        <taxon>Amphibia</taxon>
        <taxon>Batrachia</taxon>
        <taxon>Anura</taxon>
        <taxon>Neobatrachia</taxon>
        <taxon>Ranoidea</taxon>
        <taxon>Ranidae</taxon>
        <taxon>Rana</taxon>
        <taxon>Rana</taxon>
    </lineage>
</organism>